<evidence type="ECO:0000256" key="11">
    <source>
        <dbReference type="ARBA" id="ARBA00034617"/>
    </source>
</evidence>
<comment type="catalytic activity">
    <reaction evidence="11">
        <text>Couples ATP hydrolysis with the unwinding of duplex DNA by translocating in the 3'-5' direction.</text>
        <dbReference type="EC" id="5.6.2.4"/>
    </reaction>
</comment>
<dbReference type="CDD" id="cd17932">
    <property type="entry name" value="DEXQc_UvrD"/>
    <property type="match status" value="1"/>
</dbReference>
<evidence type="ECO:0000256" key="12">
    <source>
        <dbReference type="ARBA" id="ARBA00034808"/>
    </source>
</evidence>
<evidence type="ECO:0000313" key="19">
    <source>
        <dbReference type="Proteomes" id="UP001589838"/>
    </source>
</evidence>
<dbReference type="InterPro" id="IPR014017">
    <property type="entry name" value="DNA_helicase_UvrD-like_C"/>
</dbReference>
<evidence type="ECO:0000256" key="5">
    <source>
        <dbReference type="ARBA" id="ARBA00022806"/>
    </source>
</evidence>
<name>A0ABV6K7T9_9BACI</name>
<evidence type="ECO:0000256" key="13">
    <source>
        <dbReference type="ARBA" id="ARBA00048988"/>
    </source>
</evidence>
<keyword evidence="1" id="KW-0540">Nuclease</keyword>
<keyword evidence="15" id="KW-0175">Coiled coil</keyword>
<evidence type="ECO:0000256" key="6">
    <source>
        <dbReference type="ARBA" id="ARBA00022839"/>
    </source>
</evidence>
<sequence length="1126" mass="129620">MKFNDAQQKAITSEKGLILVSAGAGSGKTRVLTERFIHLCELCLKDQHNRVGAKADEIVAITFTEKAAREMKDRIRKRLAEKESDAKEEKERLFWLEQKDAIERANISTFHSFCQRLLSQHAMAANLIPKSRVIDDVEARSRKRTILVEMFEERDFHDMALPLLQLMSKNQLFESIESLYSDIREFVVGETVIESLRIDEMLETQRMAQQNKQHELVRQFHEKALTCVAAFPPIDELTKAQKGHVERITEAFQTTVISDEPNEYVRLMKQIMPARSDKKRWSEKAPALLELYEEHWKPLKDSWDDVGGEVKIDETAKLLLERIVSLLQEFSSRYEKKKQFAGVLDFSDLQQKAVSLLEQQTIKEACQKQFRHIMVDEFQDTNRLQLEMLERINPEFQFIVGDQKQSIYRFRGANVSLMNEREDLATKQSNAEVILMNENYRTTAPVIDAVNELFSHAMVQKRTESFETVYAPLIANRPGETSEEKRVELTVLEKDEEREQSSYDVLANRIGEMIQTGQPHVYKEEKWVQPTFGDIAILIPARSHLLSLERALINKRIPYVVSGGVGFYERQEILDFLTLLRWLNRPFEELYLLAMLRNPICGLTMDDFISLKTMVGETESLYQLVYDKTHSAFSDLPEPIQDACHRLYTWLNKWTPFRTHQSLEQTLLAIFTETGLKTALFLQTNGLQRVRNVEKLIQTIVDSQQTDLETILAELDDRIALSEKEGDSEVERVDGDVVQIMTVHASKGLEFPIVCLPQLERSIRGDKGSIRFHPELGLVLHIEEEPVEIDEKKIMYQTPGFALVKELANQEAREEAKRLYYVAMTRARDYLYMIGEEATASHTWLSLTEAALEQTQLADSIDRSEQSDNQEPFQERAVQYEIPNPIKYKEVPLTLSVSEVMLFIKDPVAYFNRYVIGLPELVATTNIQVGTNVSIGIDPSILGTLVHRACELRDNGLSNEAAIDEAVREKEGEGEDFSSYRPEMIALMSSYTEQTKQTLGETVATEWSFVTTIEGAYIIGEIDKITFNDGKYQIIDFKTNKVNTSGSELIDQYWPQLSLYKLAYESETSESIDTMSLFVFRDKTKPIHTLENNVKNEEAVRLAIRTICELRKKGASKEEYREWSVK</sequence>
<evidence type="ECO:0000256" key="10">
    <source>
        <dbReference type="ARBA" id="ARBA00023235"/>
    </source>
</evidence>
<reference evidence="18 19" key="1">
    <citation type="submission" date="2024-09" db="EMBL/GenBank/DDBJ databases">
        <authorList>
            <person name="Sun Q."/>
            <person name="Mori K."/>
        </authorList>
    </citation>
    <scope>NUCLEOTIDE SEQUENCE [LARGE SCALE GENOMIC DNA]</scope>
    <source>
        <strain evidence="18 19">NCAIM B.02610</strain>
    </source>
</reference>
<dbReference type="RefSeq" id="WP_335959482.1">
    <property type="nucleotide sequence ID" value="NZ_JAXBLX010000005.1"/>
</dbReference>
<keyword evidence="5 14" id="KW-0347">Helicase</keyword>
<comment type="caution">
    <text evidence="18">The sequence shown here is derived from an EMBL/GenBank/DDBJ whole genome shotgun (WGS) entry which is preliminary data.</text>
</comment>
<proteinExistence type="predicted"/>
<dbReference type="Gene3D" id="3.40.50.300">
    <property type="entry name" value="P-loop containing nucleotide triphosphate hydrolases"/>
    <property type="match status" value="4"/>
</dbReference>
<dbReference type="GO" id="GO:0008854">
    <property type="term" value="F:exodeoxyribonuclease V activity"/>
    <property type="evidence" value="ECO:0007669"/>
    <property type="project" value="UniProtKB-EC"/>
</dbReference>
<keyword evidence="7 14" id="KW-0067">ATP-binding</keyword>
<evidence type="ECO:0000256" key="3">
    <source>
        <dbReference type="ARBA" id="ARBA00022763"/>
    </source>
</evidence>
<dbReference type="PANTHER" id="PTHR11070">
    <property type="entry name" value="UVRD / RECB / PCRA DNA HELICASE FAMILY MEMBER"/>
    <property type="match status" value="1"/>
</dbReference>
<evidence type="ECO:0000256" key="14">
    <source>
        <dbReference type="PROSITE-ProRule" id="PRU00560"/>
    </source>
</evidence>
<dbReference type="InterPro" id="IPR011335">
    <property type="entry name" value="Restrct_endonuc-II-like"/>
</dbReference>
<dbReference type="PANTHER" id="PTHR11070:SF48">
    <property type="entry name" value="ATP-DEPENDENT HELICASE_NUCLEASE SUBUNIT A"/>
    <property type="match status" value="1"/>
</dbReference>
<evidence type="ECO:0000256" key="1">
    <source>
        <dbReference type="ARBA" id="ARBA00022722"/>
    </source>
</evidence>
<keyword evidence="4 14" id="KW-0378">Hydrolase</keyword>
<evidence type="ECO:0000259" key="16">
    <source>
        <dbReference type="PROSITE" id="PS51198"/>
    </source>
</evidence>
<dbReference type="SUPFAM" id="SSF52980">
    <property type="entry name" value="Restriction endonuclease-like"/>
    <property type="match status" value="1"/>
</dbReference>
<dbReference type="Pfam" id="PF00580">
    <property type="entry name" value="UvrD-helicase"/>
    <property type="match status" value="1"/>
</dbReference>
<feature type="domain" description="UvrD-like helicase C-terminal" evidence="17">
    <location>
        <begin position="444"/>
        <end position="748"/>
    </location>
</feature>
<dbReference type="Gene3D" id="3.90.320.10">
    <property type="match status" value="1"/>
</dbReference>
<dbReference type="SUPFAM" id="SSF52540">
    <property type="entry name" value="P-loop containing nucleoside triphosphate hydrolases"/>
    <property type="match status" value="1"/>
</dbReference>
<feature type="coiled-coil region" evidence="15">
    <location>
        <begin position="65"/>
        <end position="99"/>
    </location>
</feature>
<dbReference type="PROSITE" id="PS51217">
    <property type="entry name" value="UVRD_HELICASE_CTER"/>
    <property type="match status" value="1"/>
</dbReference>
<keyword evidence="6" id="KW-0269">Exonuclease</keyword>
<comment type="catalytic activity">
    <reaction evidence="13">
        <text>ATP + H2O = ADP + phosphate + H(+)</text>
        <dbReference type="Rhea" id="RHEA:13065"/>
        <dbReference type="ChEBI" id="CHEBI:15377"/>
        <dbReference type="ChEBI" id="CHEBI:15378"/>
        <dbReference type="ChEBI" id="CHEBI:30616"/>
        <dbReference type="ChEBI" id="CHEBI:43474"/>
        <dbReference type="ChEBI" id="CHEBI:456216"/>
        <dbReference type="EC" id="5.6.2.4"/>
    </reaction>
</comment>
<dbReference type="Gene3D" id="1.10.486.10">
    <property type="entry name" value="PCRA, domain 4"/>
    <property type="match status" value="1"/>
</dbReference>
<accession>A0ABV6K7T9</accession>
<dbReference type="PROSITE" id="PS51198">
    <property type="entry name" value="UVRD_HELICASE_ATP_BIND"/>
    <property type="match status" value="1"/>
</dbReference>
<feature type="binding site" evidence="14">
    <location>
        <begin position="22"/>
        <end position="29"/>
    </location>
    <ligand>
        <name>ATP</name>
        <dbReference type="ChEBI" id="CHEBI:30616"/>
    </ligand>
</feature>
<dbReference type="InterPro" id="IPR027417">
    <property type="entry name" value="P-loop_NTPase"/>
</dbReference>
<protein>
    <recommendedName>
        <fullName evidence="12">DNA 3'-5' helicase</fullName>
        <ecNumber evidence="12">5.6.2.4</ecNumber>
    </recommendedName>
</protein>
<keyword evidence="10" id="KW-0413">Isomerase</keyword>
<evidence type="ECO:0000259" key="17">
    <source>
        <dbReference type="PROSITE" id="PS51217"/>
    </source>
</evidence>
<organism evidence="18 19">
    <name type="scientific">Halalkalibacter kiskunsagensis</name>
    <dbReference type="NCBI Taxonomy" id="1548599"/>
    <lineage>
        <taxon>Bacteria</taxon>
        <taxon>Bacillati</taxon>
        <taxon>Bacillota</taxon>
        <taxon>Bacilli</taxon>
        <taxon>Bacillales</taxon>
        <taxon>Bacillaceae</taxon>
        <taxon>Halalkalibacter</taxon>
    </lineage>
</organism>
<keyword evidence="8" id="KW-0238">DNA-binding</keyword>
<evidence type="ECO:0000256" key="15">
    <source>
        <dbReference type="SAM" id="Coils"/>
    </source>
</evidence>
<gene>
    <name evidence="18" type="ORF">ACFFHM_02190</name>
</gene>
<dbReference type="EMBL" id="JBHLUX010000005">
    <property type="protein sequence ID" value="MFC0469377.1"/>
    <property type="molecule type" value="Genomic_DNA"/>
</dbReference>
<dbReference type="InterPro" id="IPR014016">
    <property type="entry name" value="UvrD-like_ATP-bd"/>
</dbReference>
<dbReference type="Pfam" id="PF12705">
    <property type="entry name" value="PDDEXK_1"/>
    <property type="match status" value="1"/>
</dbReference>
<evidence type="ECO:0000256" key="9">
    <source>
        <dbReference type="ARBA" id="ARBA00023204"/>
    </source>
</evidence>
<evidence type="ECO:0000256" key="2">
    <source>
        <dbReference type="ARBA" id="ARBA00022741"/>
    </source>
</evidence>
<dbReference type="EC" id="5.6.2.4" evidence="12"/>
<evidence type="ECO:0000256" key="8">
    <source>
        <dbReference type="ARBA" id="ARBA00023125"/>
    </source>
</evidence>
<keyword evidence="19" id="KW-1185">Reference proteome</keyword>
<evidence type="ECO:0000313" key="18">
    <source>
        <dbReference type="EMBL" id="MFC0469377.1"/>
    </source>
</evidence>
<dbReference type="Proteomes" id="UP001589838">
    <property type="component" value="Unassembled WGS sequence"/>
</dbReference>
<keyword evidence="9" id="KW-0234">DNA repair</keyword>
<evidence type="ECO:0000256" key="4">
    <source>
        <dbReference type="ARBA" id="ARBA00022801"/>
    </source>
</evidence>
<dbReference type="Pfam" id="PF13361">
    <property type="entry name" value="UvrD_C"/>
    <property type="match status" value="1"/>
</dbReference>
<keyword evidence="3" id="KW-0227">DNA damage</keyword>
<keyword evidence="2 14" id="KW-0547">Nucleotide-binding</keyword>
<dbReference type="InterPro" id="IPR038726">
    <property type="entry name" value="PDDEXK_AddAB-type"/>
</dbReference>
<evidence type="ECO:0000256" key="7">
    <source>
        <dbReference type="ARBA" id="ARBA00022840"/>
    </source>
</evidence>
<dbReference type="InterPro" id="IPR000212">
    <property type="entry name" value="DNA_helicase_UvrD/REP"/>
</dbReference>
<dbReference type="InterPro" id="IPR011604">
    <property type="entry name" value="PDDEXK-like_dom_sf"/>
</dbReference>
<feature type="domain" description="UvrD-like helicase ATP-binding" evidence="16">
    <location>
        <begin position="1"/>
        <end position="443"/>
    </location>
</feature>